<dbReference type="InterPro" id="IPR029044">
    <property type="entry name" value="Nucleotide-diphossugar_trans"/>
</dbReference>
<evidence type="ECO:0000313" key="7">
    <source>
        <dbReference type="Proteomes" id="UP001500689"/>
    </source>
</evidence>
<dbReference type="InterPro" id="IPR001173">
    <property type="entry name" value="Glyco_trans_2-like"/>
</dbReference>
<evidence type="ECO:0000256" key="1">
    <source>
        <dbReference type="ARBA" id="ARBA00004776"/>
    </source>
</evidence>
<dbReference type="Proteomes" id="UP001500689">
    <property type="component" value="Unassembled WGS sequence"/>
</dbReference>
<dbReference type="Pfam" id="PF00535">
    <property type="entry name" value="Glycos_transf_2"/>
    <property type="match status" value="1"/>
</dbReference>
<keyword evidence="3" id="KW-0328">Glycosyltransferase</keyword>
<dbReference type="InterPro" id="IPR023981">
    <property type="entry name" value="MftF"/>
</dbReference>
<comment type="caution">
    <text evidence="6">The sequence shown here is derived from an EMBL/GenBank/DDBJ whole genome shotgun (WGS) entry which is preliminary data.</text>
</comment>
<feature type="domain" description="Glycosyltransferase 2-like" evidence="5">
    <location>
        <begin position="85"/>
        <end position="239"/>
    </location>
</feature>
<evidence type="ECO:0000256" key="2">
    <source>
        <dbReference type="ARBA" id="ARBA00006739"/>
    </source>
</evidence>
<reference evidence="7" key="1">
    <citation type="journal article" date="2019" name="Int. J. Syst. Evol. Microbiol.">
        <title>The Global Catalogue of Microorganisms (GCM) 10K type strain sequencing project: providing services to taxonomists for standard genome sequencing and annotation.</title>
        <authorList>
            <consortium name="The Broad Institute Genomics Platform"/>
            <consortium name="The Broad Institute Genome Sequencing Center for Infectious Disease"/>
            <person name="Wu L."/>
            <person name="Ma J."/>
        </authorList>
    </citation>
    <scope>NUCLEOTIDE SEQUENCE [LARGE SCALE GENOMIC DNA]</scope>
    <source>
        <strain evidence="7">JCM 16898</strain>
    </source>
</reference>
<evidence type="ECO:0000313" key="6">
    <source>
        <dbReference type="EMBL" id="GAA3525458.1"/>
    </source>
</evidence>
<protein>
    <submittedName>
        <fullName evidence="6">Mycofactocin biosynthesis glycosyltransferase MftF</fullName>
    </submittedName>
</protein>
<dbReference type="SUPFAM" id="SSF53448">
    <property type="entry name" value="Nucleotide-diphospho-sugar transferases"/>
    <property type="match status" value="1"/>
</dbReference>
<keyword evidence="7" id="KW-1185">Reference proteome</keyword>
<dbReference type="Gene3D" id="3.90.550.10">
    <property type="entry name" value="Spore Coat Polysaccharide Biosynthesis Protein SpsA, Chain A"/>
    <property type="match status" value="1"/>
</dbReference>
<sequence length="478" mass="50364">MTGIPLPTGFRIELEPDARQLSGELWFGGSPARVLRLTPAGRAAFDALHAGPVASPAAGVLARRLTDAGFARPVPPAPAGPPDVTVVVPVHDRLDLVNRHLAALDGKHPVLVVDDASGDAAAVAAVAARYGARLVRRDVNGGPGAARNTALAHVTTDLVAFLDSDCVPTDGWVDRLAAHFADPLLAAIAPRVRPLAPDTLAGRYTRAAGSLDLGDRPARVAPGTRMSYVPTAALLVRRAALTSVAVDGAVFDPQLRVGEDVDLVWRLHAAGHRIRYAPDVQVDHHEPATWRGLLGRRARYGTSAAPLARRHPDALAPLVLHPWPTLTVAALLARRPVLATAAFGGAVASTLRLLRANDVPTANVVRATATAVEQTWLGCGRYSTQFAAPLVAALMVAGGPRRRGRRVALASLLFGPPLVAWARRRPKLDPVRYTAAAVADDIAYGAGVWAGCLKHRTTTPIRPAVATRALRVDPKGKR</sequence>
<gene>
    <name evidence="6" type="primary">mftF</name>
    <name evidence="6" type="ORF">GCM10022222_05400</name>
</gene>
<evidence type="ECO:0000256" key="4">
    <source>
        <dbReference type="ARBA" id="ARBA00022679"/>
    </source>
</evidence>
<proteinExistence type="inferred from homology"/>
<evidence type="ECO:0000256" key="3">
    <source>
        <dbReference type="ARBA" id="ARBA00022676"/>
    </source>
</evidence>
<dbReference type="PANTHER" id="PTHR43179:SF12">
    <property type="entry name" value="GALACTOFURANOSYLTRANSFERASE GLFT2"/>
    <property type="match status" value="1"/>
</dbReference>
<evidence type="ECO:0000259" key="5">
    <source>
        <dbReference type="Pfam" id="PF00535"/>
    </source>
</evidence>
<comment type="pathway">
    <text evidence="1">Cell wall biogenesis; cell wall polysaccharide biosynthesis.</text>
</comment>
<keyword evidence="4" id="KW-0808">Transferase</keyword>
<comment type="similarity">
    <text evidence="2">Belongs to the glycosyltransferase 2 family.</text>
</comment>
<accession>A0ABP6UZQ0</accession>
<dbReference type="EMBL" id="BAAAZN010000001">
    <property type="protein sequence ID" value="GAA3525458.1"/>
    <property type="molecule type" value="Genomic_DNA"/>
</dbReference>
<name>A0ABP6UZQ0_9PSEU</name>
<organism evidence="6 7">
    <name type="scientific">Amycolatopsis ultiminotia</name>
    <dbReference type="NCBI Taxonomy" id="543629"/>
    <lineage>
        <taxon>Bacteria</taxon>
        <taxon>Bacillati</taxon>
        <taxon>Actinomycetota</taxon>
        <taxon>Actinomycetes</taxon>
        <taxon>Pseudonocardiales</taxon>
        <taxon>Pseudonocardiaceae</taxon>
        <taxon>Amycolatopsis</taxon>
    </lineage>
</organism>
<dbReference type="PANTHER" id="PTHR43179">
    <property type="entry name" value="RHAMNOSYLTRANSFERASE WBBL"/>
    <property type="match status" value="1"/>
</dbReference>
<dbReference type="RefSeq" id="WP_344854834.1">
    <property type="nucleotide sequence ID" value="NZ_BAAAZN010000001.1"/>
</dbReference>
<dbReference type="NCBIfam" id="TIGR03965">
    <property type="entry name" value="mycofact_glyco"/>
    <property type="match status" value="1"/>
</dbReference>